<accession>A0A915ADC5</accession>
<name>A0A915ADC5_PARUN</name>
<evidence type="ECO:0000313" key="3">
    <source>
        <dbReference type="WBParaSite" id="PgR003_g154_t06"/>
    </source>
</evidence>
<organism evidence="1 3">
    <name type="scientific">Parascaris univalens</name>
    <name type="common">Nematode worm</name>
    <dbReference type="NCBI Taxonomy" id="6257"/>
    <lineage>
        <taxon>Eukaryota</taxon>
        <taxon>Metazoa</taxon>
        <taxon>Ecdysozoa</taxon>
        <taxon>Nematoda</taxon>
        <taxon>Chromadorea</taxon>
        <taxon>Rhabditida</taxon>
        <taxon>Spirurina</taxon>
        <taxon>Ascaridomorpha</taxon>
        <taxon>Ascaridoidea</taxon>
        <taxon>Ascarididae</taxon>
        <taxon>Parascaris</taxon>
    </lineage>
</organism>
<dbReference type="WBParaSite" id="PgR003_g154_t07">
    <property type="protein sequence ID" value="PgR003_g154_t07"/>
    <property type="gene ID" value="PgR003_g154"/>
</dbReference>
<keyword evidence="1" id="KW-1185">Reference proteome</keyword>
<protein>
    <submittedName>
        <fullName evidence="2 3">Uncharacterized protein</fullName>
    </submittedName>
</protein>
<dbReference type="Proteomes" id="UP000887569">
    <property type="component" value="Unplaced"/>
</dbReference>
<reference evidence="2 3" key="1">
    <citation type="submission" date="2022-11" db="UniProtKB">
        <authorList>
            <consortium name="WormBaseParasite"/>
        </authorList>
    </citation>
    <scope>IDENTIFICATION</scope>
</reference>
<sequence>MAILAPPRIEHVSSTIIQKCHMFCLMLQLAYMKVRMRAPDLCTALSGLTWKFVGHLGALFILQTLISAEPVG</sequence>
<evidence type="ECO:0000313" key="1">
    <source>
        <dbReference type="Proteomes" id="UP000887569"/>
    </source>
</evidence>
<dbReference type="AlphaFoldDB" id="A0A915ADC5"/>
<evidence type="ECO:0000313" key="2">
    <source>
        <dbReference type="WBParaSite" id="PgR003_g154_t05"/>
    </source>
</evidence>
<proteinExistence type="predicted"/>
<dbReference type="WBParaSite" id="PgR003_g154_t05">
    <property type="protein sequence ID" value="PgR003_g154_t05"/>
    <property type="gene ID" value="PgR003_g154"/>
</dbReference>
<dbReference type="WBParaSite" id="PgR003_g154_t06">
    <property type="protein sequence ID" value="PgR003_g154_t06"/>
    <property type="gene ID" value="PgR003_g154"/>
</dbReference>